<feature type="region of interest" description="Disordered" evidence="3">
    <location>
        <begin position="747"/>
        <end position="780"/>
    </location>
</feature>
<evidence type="ECO:0000313" key="7">
    <source>
        <dbReference type="Proteomes" id="UP000054270"/>
    </source>
</evidence>
<dbReference type="STRING" id="945553.A0A0D2N9M7"/>
<keyword evidence="7" id="KW-1185">Reference proteome</keyword>
<protein>
    <recommendedName>
        <fullName evidence="8">C2H2-type domain-containing protein</fullName>
    </recommendedName>
</protein>
<dbReference type="EMBL" id="KN817750">
    <property type="protein sequence ID" value="KJA13356.1"/>
    <property type="molecule type" value="Genomic_DNA"/>
</dbReference>
<keyword evidence="1" id="KW-0862">Zinc</keyword>
<feature type="compositionally biased region" description="Low complexity" evidence="3">
    <location>
        <begin position="760"/>
        <end position="779"/>
    </location>
</feature>
<feature type="domain" description="C2H2-type" evidence="5">
    <location>
        <begin position="1"/>
        <end position="27"/>
    </location>
</feature>
<feature type="coiled-coil region" evidence="2">
    <location>
        <begin position="853"/>
        <end position="880"/>
    </location>
</feature>
<feature type="non-terminal residue" evidence="6">
    <location>
        <position position="1"/>
    </location>
</feature>
<reference evidence="7" key="1">
    <citation type="submission" date="2014-04" db="EMBL/GenBank/DDBJ databases">
        <title>Evolutionary Origins and Diversification of the Mycorrhizal Mutualists.</title>
        <authorList>
            <consortium name="DOE Joint Genome Institute"/>
            <consortium name="Mycorrhizal Genomics Consortium"/>
            <person name="Kohler A."/>
            <person name="Kuo A."/>
            <person name="Nagy L.G."/>
            <person name="Floudas D."/>
            <person name="Copeland A."/>
            <person name="Barry K.W."/>
            <person name="Cichocki N."/>
            <person name="Veneault-Fourrey C."/>
            <person name="LaButti K."/>
            <person name="Lindquist E.A."/>
            <person name="Lipzen A."/>
            <person name="Lundell T."/>
            <person name="Morin E."/>
            <person name="Murat C."/>
            <person name="Riley R."/>
            <person name="Ohm R."/>
            <person name="Sun H."/>
            <person name="Tunlid A."/>
            <person name="Henrissat B."/>
            <person name="Grigoriev I.V."/>
            <person name="Hibbett D.S."/>
            <person name="Martin F."/>
        </authorList>
    </citation>
    <scope>NUCLEOTIDE SEQUENCE [LARGE SCALE GENOMIC DNA]</scope>
    <source>
        <strain evidence="7">FD-334 SS-4</strain>
    </source>
</reference>
<evidence type="ECO:0000256" key="2">
    <source>
        <dbReference type="SAM" id="Coils"/>
    </source>
</evidence>
<dbReference type="InterPro" id="IPR041078">
    <property type="entry name" value="Plavaka"/>
</dbReference>
<evidence type="ECO:0000313" key="6">
    <source>
        <dbReference type="EMBL" id="KJA13356.1"/>
    </source>
</evidence>
<dbReference type="PROSITE" id="PS50157">
    <property type="entry name" value="ZINC_FINGER_C2H2_2"/>
    <property type="match status" value="1"/>
</dbReference>
<dbReference type="GO" id="GO:0008270">
    <property type="term" value="F:zinc ion binding"/>
    <property type="evidence" value="ECO:0007669"/>
    <property type="project" value="UniProtKB-KW"/>
</dbReference>
<evidence type="ECO:0000256" key="3">
    <source>
        <dbReference type="SAM" id="MobiDB-lite"/>
    </source>
</evidence>
<dbReference type="Proteomes" id="UP000054270">
    <property type="component" value="Unassembled WGS sequence"/>
</dbReference>
<sequence length="1157" mass="133110">NCVACGRNFSQISALSNHVRTCRFQKKRTASALEGAKEIYRNKKNRVATNQTQTCPGESSQQADVTTRAAIATVGTPNAMDIGSVDDDSLSLAKRRPRRENRPLPKRFQNEQPVALASLPPAAAETLQASNDSTLSTPVVNLERRTLTSPLNKFGLFRRYFSASFPAHDPDTEIQIEELSEVSQYNNSNTLSTSFFEPYPNRSAFLLGEWYWNSGVQKTKEGFCKLINIISGSDFNPADVKKVPWDSLNRRLGESVDSEDVWIDEPDAGWKETSITLPIPFHKNMLNPGLQQYTFPPFCHRSIVSVLKEKMSNQRDFQQFHLEPYELRWQRKDTPDTESTRVHGELYTSAAFLEAHEEIQSAVGEPGCSLPRVLIGLMFGSDGTQLTSFGSTSLWPCYMYFGNESKYRRCRPTCNLCNHIAYFQKLPPEFKDFAELHWGKKGPSDSFMTHCQREFLHAQWKELLDDEFLEAYEHGIVIECCDGKKRRFYLRIFAYTADYPEKILLSSIRNMGNCPCPRCLIPKHRTHQLATRQDQRQRKSLARVDNLQYRVKTSSAHEIIYQKNCSVDSVAIQRLLKPESLTPNENAFSCKLSKFGFNLFSIFLVDFMHEFELGVWKKVFIHLLRILDCVDGAVNELDQRFRSVPTFGRDSIRRFANSVSELKRLGARDYENILQCSIPVFEGLLPKEHNDNLMDVLFTLAHWHALAKLRQHTDLSLDILESITVQLGRLLRKFQEKTCPAYNTRELQRELTSRARKAASKLSTNKTTSKNTSSLPTKTASTYPKKEIKGRLPKTLNLNTYKDHSLGDYVDSIRRNGTVDSYSTESMELEHRSPKSRYLRTSRKHFEKQLGCIERCQARIRRIRQKLDKTKQTREELVHEKGPESWASAYHIGKTQNHPVDLRVFAQEKRHDPAAKDFMKNLKAHLLPRIHSRIQVDPHKFGFENADAAEMAQNMVLIKDNRVYSHKLARFYHTTYDVRRSEDVINPRTSHCNVMLLCKLATSEGNSLDTSVTHPFLYARVIGIYHVNVVYTGPGMKGYESMHFDFLHIRWFQLEAIKSQGRHRVRGWASLRLDRLSFPPMAEKSSFAFVDPALVLRSCHLIPAFSSGKRYSDGIGLSALSRDNSDWKMYYVNRFADRDMTMRYHWGLGIGHMYSHN</sequence>
<name>A0A0D2N9M7_HYPSF</name>
<feature type="domain" description="FHA" evidence="4">
    <location>
        <begin position="890"/>
        <end position="963"/>
    </location>
</feature>
<keyword evidence="1" id="KW-0479">Metal-binding</keyword>
<evidence type="ECO:0000259" key="5">
    <source>
        <dbReference type="PROSITE" id="PS50157"/>
    </source>
</evidence>
<dbReference type="InterPro" id="IPR000253">
    <property type="entry name" value="FHA_dom"/>
</dbReference>
<dbReference type="InterPro" id="IPR013087">
    <property type="entry name" value="Znf_C2H2_type"/>
</dbReference>
<feature type="non-terminal residue" evidence="6">
    <location>
        <position position="1157"/>
    </location>
</feature>
<keyword evidence="1" id="KW-0863">Zinc-finger</keyword>
<evidence type="ECO:0000259" key="4">
    <source>
        <dbReference type="PROSITE" id="PS50006"/>
    </source>
</evidence>
<keyword evidence="2" id="KW-0175">Coiled coil</keyword>
<gene>
    <name evidence="6" type="ORF">HYPSUDRAFT_115550</name>
</gene>
<accession>A0A0D2N9M7</accession>
<dbReference type="PROSITE" id="PS50006">
    <property type="entry name" value="FHA_DOMAIN"/>
    <property type="match status" value="1"/>
</dbReference>
<dbReference type="AlphaFoldDB" id="A0A0D2N9M7"/>
<evidence type="ECO:0000256" key="1">
    <source>
        <dbReference type="PROSITE-ProRule" id="PRU00042"/>
    </source>
</evidence>
<evidence type="ECO:0008006" key="8">
    <source>
        <dbReference type="Google" id="ProtNLM"/>
    </source>
</evidence>
<dbReference type="OMA" id="NEHEMDS"/>
<organism evidence="6 7">
    <name type="scientific">Hypholoma sublateritium (strain FD-334 SS-4)</name>
    <dbReference type="NCBI Taxonomy" id="945553"/>
    <lineage>
        <taxon>Eukaryota</taxon>
        <taxon>Fungi</taxon>
        <taxon>Dikarya</taxon>
        <taxon>Basidiomycota</taxon>
        <taxon>Agaricomycotina</taxon>
        <taxon>Agaricomycetes</taxon>
        <taxon>Agaricomycetidae</taxon>
        <taxon>Agaricales</taxon>
        <taxon>Agaricineae</taxon>
        <taxon>Strophariaceae</taxon>
        <taxon>Hypholoma</taxon>
    </lineage>
</organism>
<dbReference type="OrthoDB" id="2687259at2759"/>
<feature type="region of interest" description="Disordered" evidence="3">
    <location>
        <begin position="78"/>
        <end position="107"/>
    </location>
</feature>
<proteinExistence type="predicted"/>
<dbReference type="Pfam" id="PF18759">
    <property type="entry name" value="Plavaka"/>
    <property type="match status" value="1"/>
</dbReference>